<keyword evidence="9" id="KW-0067">ATP-binding</keyword>
<evidence type="ECO:0000256" key="13">
    <source>
        <dbReference type="PROSITE-ProRule" id="PRU00169"/>
    </source>
</evidence>
<evidence type="ECO:0000259" key="16">
    <source>
        <dbReference type="PROSITE" id="PS50110"/>
    </source>
</evidence>
<evidence type="ECO:0000256" key="3">
    <source>
        <dbReference type="ARBA" id="ARBA00012438"/>
    </source>
</evidence>
<organism evidence="18 19">
    <name type="scientific">Rhodovastum atsumiense</name>
    <dbReference type="NCBI Taxonomy" id="504468"/>
    <lineage>
        <taxon>Bacteria</taxon>
        <taxon>Pseudomonadati</taxon>
        <taxon>Pseudomonadota</taxon>
        <taxon>Alphaproteobacteria</taxon>
        <taxon>Acetobacterales</taxon>
        <taxon>Acetobacteraceae</taxon>
        <taxon>Rhodovastum</taxon>
    </lineage>
</organism>
<keyword evidence="19" id="KW-1185">Reference proteome</keyword>
<keyword evidence="8" id="KW-0418">Kinase</keyword>
<dbReference type="InterPro" id="IPR004358">
    <property type="entry name" value="Sig_transdc_His_kin-like_C"/>
</dbReference>
<keyword evidence="10 14" id="KW-1133">Transmembrane helix</keyword>
<dbReference type="InterPro" id="IPR036097">
    <property type="entry name" value="HisK_dim/P_sf"/>
</dbReference>
<dbReference type="SUPFAM" id="SSF55785">
    <property type="entry name" value="PYP-like sensor domain (PAS domain)"/>
    <property type="match status" value="1"/>
</dbReference>
<evidence type="ECO:0000256" key="12">
    <source>
        <dbReference type="ARBA" id="ARBA00023136"/>
    </source>
</evidence>
<dbReference type="Pfam" id="PF00512">
    <property type="entry name" value="HisKA"/>
    <property type="match status" value="1"/>
</dbReference>
<dbReference type="InterPro" id="IPR003594">
    <property type="entry name" value="HATPase_dom"/>
</dbReference>
<evidence type="ECO:0000256" key="9">
    <source>
        <dbReference type="ARBA" id="ARBA00022840"/>
    </source>
</evidence>
<dbReference type="PROSITE" id="PS50110">
    <property type="entry name" value="RESPONSE_REGULATORY"/>
    <property type="match status" value="1"/>
</dbReference>
<evidence type="ECO:0000256" key="10">
    <source>
        <dbReference type="ARBA" id="ARBA00022989"/>
    </source>
</evidence>
<dbReference type="SUPFAM" id="SSF55874">
    <property type="entry name" value="ATPase domain of HSP90 chaperone/DNA topoisomerase II/histidine kinase"/>
    <property type="match status" value="1"/>
</dbReference>
<dbReference type="CDD" id="cd12915">
    <property type="entry name" value="PDC2_DGC_like"/>
    <property type="match status" value="1"/>
</dbReference>
<dbReference type="SMART" id="SM00387">
    <property type="entry name" value="HATPase_c"/>
    <property type="match status" value="1"/>
</dbReference>
<dbReference type="InterPro" id="IPR011006">
    <property type="entry name" value="CheY-like_superfamily"/>
</dbReference>
<dbReference type="GO" id="GO:0000155">
    <property type="term" value="F:phosphorelay sensor kinase activity"/>
    <property type="evidence" value="ECO:0007669"/>
    <property type="project" value="InterPro"/>
</dbReference>
<evidence type="ECO:0000259" key="17">
    <source>
        <dbReference type="PROSITE" id="PS50112"/>
    </source>
</evidence>
<dbReference type="Pfam" id="PF12860">
    <property type="entry name" value="PAS_7"/>
    <property type="match status" value="1"/>
</dbReference>
<feature type="domain" description="Response regulatory" evidence="16">
    <location>
        <begin position="772"/>
        <end position="889"/>
    </location>
</feature>
<dbReference type="InterPro" id="IPR001789">
    <property type="entry name" value="Sig_transdc_resp-reg_receiver"/>
</dbReference>
<keyword evidence="4 13" id="KW-0597">Phosphoprotein</keyword>
<dbReference type="CDD" id="cd17546">
    <property type="entry name" value="REC_hyHK_CKI1_RcsC-like"/>
    <property type="match status" value="1"/>
</dbReference>
<proteinExistence type="predicted"/>
<dbReference type="GO" id="GO:0016020">
    <property type="term" value="C:membrane"/>
    <property type="evidence" value="ECO:0007669"/>
    <property type="project" value="UniProtKB-SubCell"/>
</dbReference>
<dbReference type="EC" id="2.7.13.3" evidence="3"/>
<dbReference type="CDD" id="cd12914">
    <property type="entry name" value="PDC1_DGC_like"/>
    <property type="match status" value="1"/>
</dbReference>
<dbReference type="SUPFAM" id="SSF47384">
    <property type="entry name" value="Homodimeric domain of signal transducing histidine kinase"/>
    <property type="match status" value="1"/>
</dbReference>
<evidence type="ECO:0000259" key="15">
    <source>
        <dbReference type="PROSITE" id="PS50109"/>
    </source>
</evidence>
<keyword evidence="11" id="KW-0902">Two-component regulatory system</keyword>
<dbReference type="SUPFAM" id="SSF52172">
    <property type="entry name" value="CheY-like"/>
    <property type="match status" value="1"/>
</dbReference>
<evidence type="ECO:0000256" key="8">
    <source>
        <dbReference type="ARBA" id="ARBA00022777"/>
    </source>
</evidence>
<dbReference type="AlphaFoldDB" id="A0A5M6ISH2"/>
<keyword evidence="7" id="KW-0547">Nucleotide-binding</keyword>
<dbReference type="Pfam" id="PF00072">
    <property type="entry name" value="Response_reg"/>
    <property type="match status" value="1"/>
</dbReference>
<keyword evidence="6 14" id="KW-0812">Transmembrane</keyword>
<dbReference type="Proteomes" id="UP000325255">
    <property type="component" value="Unassembled WGS sequence"/>
</dbReference>
<dbReference type="PANTHER" id="PTHR45339">
    <property type="entry name" value="HYBRID SIGNAL TRANSDUCTION HISTIDINE KINASE J"/>
    <property type="match status" value="1"/>
</dbReference>
<dbReference type="FunFam" id="3.30.565.10:FF:000010">
    <property type="entry name" value="Sensor histidine kinase RcsC"/>
    <property type="match status" value="1"/>
</dbReference>
<dbReference type="Gene3D" id="1.10.287.130">
    <property type="match status" value="1"/>
</dbReference>
<protein>
    <recommendedName>
        <fullName evidence="3">histidine kinase</fullName>
        <ecNumber evidence="3">2.7.13.3</ecNumber>
    </recommendedName>
</protein>
<evidence type="ECO:0000313" key="18">
    <source>
        <dbReference type="EMBL" id="KAA5611141.1"/>
    </source>
</evidence>
<comment type="caution">
    <text evidence="18">The sequence shown here is derived from an EMBL/GenBank/DDBJ whole genome shotgun (WGS) entry which is preliminary data.</text>
</comment>
<gene>
    <name evidence="18" type="ORF">F1189_16255</name>
</gene>
<dbReference type="FunFam" id="1.10.287.130:FF:000004">
    <property type="entry name" value="Ethylene receptor 1"/>
    <property type="match status" value="1"/>
</dbReference>
<dbReference type="GO" id="GO:0005524">
    <property type="term" value="F:ATP binding"/>
    <property type="evidence" value="ECO:0007669"/>
    <property type="project" value="UniProtKB-KW"/>
</dbReference>
<dbReference type="PROSITE" id="PS50109">
    <property type="entry name" value="HIS_KIN"/>
    <property type="match status" value="1"/>
</dbReference>
<feature type="modified residue" description="4-aspartylphosphate" evidence="13">
    <location>
        <position position="821"/>
    </location>
</feature>
<dbReference type="EMBL" id="VWPK01000024">
    <property type="protein sequence ID" value="KAA5611141.1"/>
    <property type="molecule type" value="Genomic_DNA"/>
</dbReference>
<dbReference type="Pfam" id="PF02518">
    <property type="entry name" value="HATPase_c"/>
    <property type="match status" value="1"/>
</dbReference>
<dbReference type="Gene3D" id="3.30.450.20">
    <property type="entry name" value="PAS domain"/>
    <property type="match status" value="3"/>
</dbReference>
<evidence type="ECO:0000256" key="11">
    <source>
        <dbReference type="ARBA" id="ARBA00023012"/>
    </source>
</evidence>
<evidence type="ECO:0000256" key="2">
    <source>
        <dbReference type="ARBA" id="ARBA00004370"/>
    </source>
</evidence>
<evidence type="ECO:0000256" key="1">
    <source>
        <dbReference type="ARBA" id="ARBA00000085"/>
    </source>
</evidence>
<dbReference type="SMART" id="SM00448">
    <property type="entry name" value="REC"/>
    <property type="match status" value="1"/>
</dbReference>
<dbReference type="InterPro" id="IPR003661">
    <property type="entry name" value="HisK_dim/P_dom"/>
</dbReference>
<evidence type="ECO:0000313" key="19">
    <source>
        <dbReference type="Proteomes" id="UP000325255"/>
    </source>
</evidence>
<dbReference type="InterPro" id="IPR005467">
    <property type="entry name" value="His_kinase_dom"/>
</dbReference>
<dbReference type="CDD" id="cd00082">
    <property type="entry name" value="HisKA"/>
    <property type="match status" value="1"/>
</dbReference>
<evidence type="ECO:0000256" key="7">
    <source>
        <dbReference type="ARBA" id="ARBA00022741"/>
    </source>
</evidence>
<feature type="transmembrane region" description="Helical" evidence="14">
    <location>
        <begin position="74"/>
        <end position="95"/>
    </location>
</feature>
<comment type="catalytic activity">
    <reaction evidence="1">
        <text>ATP + protein L-histidine = ADP + protein N-phospho-L-histidine.</text>
        <dbReference type="EC" id="2.7.13.3"/>
    </reaction>
</comment>
<accession>A0A5M6ISH2</accession>
<keyword evidence="5" id="KW-0808">Transferase</keyword>
<evidence type="ECO:0000256" key="4">
    <source>
        <dbReference type="ARBA" id="ARBA00022553"/>
    </source>
</evidence>
<dbReference type="OrthoDB" id="7991996at2"/>
<feature type="domain" description="Histidine kinase" evidence="15">
    <location>
        <begin position="524"/>
        <end position="745"/>
    </location>
</feature>
<dbReference type="PANTHER" id="PTHR45339:SF6">
    <property type="entry name" value="SENSORY HISTIDINE PROTEIN KINASE"/>
    <property type="match status" value="1"/>
</dbReference>
<reference evidence="18 19" key="1">
    <citation type="submission" date="2019-09" db="EMBL/GenBank/DDBJ databases">
        <title>Genome sequence of Rhodovastum atsumiense, a diverse member of the Acetobacteraceae family of non-sulfur purple photosynthetic bacteria.</title>
        <authorList>
            <person name="Meyer T."/>
            <person name="Kyndt J."/>
        </authorList>
    </citation>
    <scope>NUCLEOTIDE SEQUENCE [LARGE SCALE GENOMIC DNA]</scope>
    <source>
        <strain evidence="18 19">DSM 21279</strain>
    </source>
</reference>
<sequence length="906" mass="97283">MAWYHPHECQASPPLPGRLAFGGRHGPGVVSRARRGRPAMFPGPISTVCRRLRHATMPLPAPAVRGRRRRDVGILHYVLVLSIILGIWASIGIFLRQERLQLEQAARLEASNLARALADSTFATLQQIDALLLFARDAYAADPDAFDLPAFVRRQFLTAPDLHLSLVGPDGIVRQSSFLIPSRTDLSDREHVRSQKESTEDRLCVGVPVIGRLSGRAALHTSRRIIRPDGGYGGALVVTVDPSHFERFFRSLEIGRGIVLLVGGDGVIRARAPAAADPASGHVVGRLAEEAAAGRDSGAFRGISEVDGIERVIGFRRVALPSLMHPLYVVVGRDTTEALAPYYQDRRKYNVAGACLTLLVAAAAAALLVQRWRLLQSQAALTATLENVSQGVIMIDAEGRVPVINRRAIELLSLPPELLDRHRPAFNDILRHQLDSGEFGPPEHIDPDFLRFVVSGGISMEYGIYERERLNGTVLEVRTQLLADGGAVRTYTDVTERRQNEQALATARDAAEAAGRARSDFLAVMSHEIRTPLHGIIGVAGLLLEMKLGATEQHYVRIVLESGNHLLQLINDILDFSRLDAARLELDDTAFDVRDVAGNAIELLSSEARAKGLTLGLDIAGDVPRRASGDARRLRQVLLNLLGNGIKFTAAGSVRLGVAALPAEPGRVRLAFTVTDTGIGIAPDAQERLFTAFTQVDSSISRRFGGSGLGLAICRRLVEQMGGGIAVESAPGKGSTFRFDILLRADAAEPAPGGMAPAADPAEPAERPQGLHVLLAEDNATNRLVATRMLERLGHRVTAVTNGLEALQAVSAAMPDVVLMDVMMPEMDGLTATSTIRRLPGPEARVPIIGLTANALRGDEVACLSAGMDHFATKPISADRLADAIAQVMTGRGGIHPPGAAEENAA</sequence>
<evidence type="ECO:0000256" key="14">
    <source>
        <dbReference type="SAM" id="Phobius"/>
    </source>
</evidence>
<evidence type="ECO:0000256" key="5">
    <source>
        <dbReference type="ARBA" id="ARBA00022679"/>
    </source>
</evidence>
<dbReference type="CDD" id="cd16922">
    <property type="entry name" value="HATPase_EvgS-ArcB-TorS-like"/>
    <property type="match status" value="1"/>
</dbReference>
<dbReference type="InterPro" id="IPR000014">
    <property type="entry name" value="PAS"/>
</dbReference>
<dbReference type="Gene3D" id="3.30.565.10">
    <property type="entry name" value="Histidine kinase-like ATPase, C-terminal domain"/>
    <property type="match status" value="1"/>
</dbReference>
<dbReference type="PRINTS" id="PR00344">
    <property type="entry name" value="BCTRLSENSOR"/>
</dbReference>
<comment type="subcellular location">
    <subcellularLocation>
        <location evidence="2">Membrane</location>
    </subcellularLocation>
</comment>
<dbReference type="InterPro" id="IPR035965">
    <property type="entry name" value="PAS-like_dom_sf"/>
</dbReference>
<evidence type="ECO:0000256" key="6">
    <source>
        <dbReference type="ARBA" id="ARBA00022692"/>
    </source>
</evidence>
<dbReference type="PROSITE" id="PS50112">
    <property type="entry name" value="PAS"/>
    <property type="match status" value="1"/>
</dbReference>
<name>A0A5M6ISH2_9PROT</name>
<dbReference type="SMART" id="SM00388">
    <property type="entry name" value="HisKA"/>
    <property type="match status" value="1"/>
</dbReference>
<keyword evidence="12 14" id="KW-0472">Membrane</keyword>
<dbReference type="Gene3D" id="3.40.50.2300">
    <property type="match status" value="1"/>
</dbReference>
<dbReference type="InterPro" id="IPR036890">
    <property type="entry name" value="HATPase_C_sf"/>
</dbReference>
<feature type="domain" description="PAS" evidence="17">
    <location>
        <begin position="377"/>
        <end position="417"/>
    </location>
</feature>